<dbReference type="PANTHER" id="PTHR42861">
    <property type="entry name" value="CALCIUM-TRANSPORTING ATPASE"/>
    <property type="match status" value="1"/>
</dbReference>
<comment type="caution">
    <text evidence="2">The sequence shown here is derived from an EMBL/GenBank/DDBJ whole genome shotgun (WGS) entry which is preliminary data.</text>
</comment>
<keyword evidence="1" id="KW-0812">Transmembrane</keyword>
<dbReference type="Gene3D" id="1.20.1110.10">
    <property type="entry name" value="Calcium-transporting ATPase, transmembrane domain"/>
    <property type="match status" value="1"/>
</dbReference>
<keyword evidence="1" id="KW-0472">Membrane</keyword>
<dbReference type="AlphaFoldDB" id="A0A1V4T063"/>
<proteinExistence type="predicted"/>
<dbReference type="InterPro" id="IPR036412">
    <property type="entry name" value="HAD-like_sf"/>
</dbReference>
<feature type="non-terminal residue" evidence="2">
    <location>
        <position position="156"/>
    </location>
</feature>
<feature type="transmembrane region" description="Helical" evidence="1">
    <location>
        <begin position="94"/>
        <end position="112"/>
    </location>
</feature>
<organism evidence="2 3">
    <name type="scientific">Oceanospirillum multiglobuliferum</name>
    <dbReference type="NCBI Taxonomy" id="64969"/>
    <lineage>
        <taxon>Bacteria</taxon>
        <taxon>Pseudomonadati</taxon>
        <taxon>Pseudomonadota</taxon>
        <taxon>Gammaproteobacteria</taxon>
        <taxon>Oceanospirillales</taxon>
        <taxon>Oceanospirillaceae</taxon>
        <taxon>Oceanospirillum</taxon>
    </lineage>
</organism>
<evidence type="ECO:0000256" key="1">
    <source>
        <dbReference type="SAM" id="Phobius"/>
    </source>
</evidence>
<gene>
    <name evidence="2" type="ORF">BTE48_16630</name>
</gene>
<dbReference type="PRINTS" id="PR00119">
    <property type="entry name" value="CATATPASE"/>
</dbReference>
<dbReference type="SUPFAM" id="SSF56784">
    <property type="entry name" value="HAD-like"/>
    <property type="match status" value="1"/>
</dbReference>
<accession>A0A1V4T063</accession>
<dbReference type="Gene3D" id="3.40.50.1000">
    <property type="entry name" value="HAD superfamily/HAD-like"/>
    <property type="match status" value="1"/>
</dbReference>
<protein>
    <submittedName>
        <fullName evidence="2">Magnesium-transporting ATPase</fullName>
    </submittedName>
</protein>
<evidence type="ECO:0000313" key="3">
    <source>
        <dbReference type="Proteomes" id="UP000191418"/>
    </source>
</evidence>
<keyword evidence="3" id="KW-1185">Reference proteome</keyword>
<keyword evidence="1" id="KW-1133">Transmembrane helix</keyword>
<evidence type="ECO:0000313" key="2">
    <source>
        <dbReference type="EMBL" id="OPX53981.1"/>
    </source>
</evidence>
<feature type="non-terminal residue" evidence="2">
    <location>
        <position position="1"/>
    </location>
</feature>
<name>A0A1V4T063_9GAMM</name>
<sequence length="156" mass="16340">IGDGVNDLLALKESDIGIAMGGGSGAAAAVAQAVLTDNRFASLPSIVNEGRRVIGNVERVANLVVTKTVYVMLLAFAIGVADLAFPFLPRHLTLVGSLTIGIPAFFLSLEPTAERARRGFVERVLRFTVPAGVLAAIATFAAYSVTLSYLHGTLEQ</sequence>
<dbReference type="EMBL" id="MTSM01000155">
    <property type="protein sequence ID" value="OPX53981.1"/>
    <property type="molecule type" value="Genomic_DNA"/>
</dbReference>
<dbReference type="Proteomes" id="UP000191418">
    <property type="component" value="Unassembled WGS sequence"/>
</dbReference>
<feature type="transmembrane region" description="Helical" evidence="1">
    <location>
        <begin position="124"/>
        <end position="150"/>
    </location>
</feature>
<reference evidence="2 3" key="1">
    <citation type="submission" date="2017-01" db="EMBL/GenBank/DDBJ databases">
        <title>Genome Sequencing of a Marine Spirillum, Oceanospirillum multiglobuliferum ATCC 33336, from Japan.</title>
        <authorList>
            <person name="Carney J.G."/>
            <person name="Trachtenberg A.M."/>
            <person name="Rheaume B.A."/>
            <person name="Linnane J.D."/>
            <person name="Pitts N.L."/>
            <person name="Mykles D.L."/>
            <person name="Maclea K.S."/>
        </authorList>
    </citation>
    <scope>NUCLEOTIDE SEQUENCE [LARGE SCALE GENOMIC DNA]</scope>
    <source>
        <strain evidence="2 3">ATCC 33336</strain>
    </source>
</reference>
<dbReference type="InterPro" id="IPR023214">
    <property type="entry name" value="HAD_sf"/>
</dbReference>
<feature type="transmembrane region" description="Helical" evidence="1">
    <location>
        <begin position="69"/>
        <end position="88"/>
    </location>
</feature>